<evidence type="ECO:0000259" key="1">
    <source>
        <dbReference type="Pfam" id="PF13116"/>
    </source>
</evidence>
<gene>
    <name evidence="2" type="ORF">Aam_055_086</name>
</gene>
<dbReference type="Proteomes" id="UP000032668">
    <property type="component" value="Unassembled WGS sequence"/>
</dbReference>
<feature type="domain" description="YhdP central" evidence="1">
    <location>
        <begin position="204"/>
        <end position="601"/>
    </location>
</feature>
<dbReference type="EMBL" id="BANC01000054">
    <property type="protein sequence ID" value="GAN80706.1"/>
    <property type="molecule type" value="Genomic_DNA"/>
</dbReference>
<comment type="caution">
    <text evidence="2">The sequence shown here is derived from an EMBL/GenBank/DDBJ whole genome shotgun (WGS) entry which is preliminary data.</text>
</comment>
<reference evidence="2 3" key="1">
    <citation type="submission" date="2012-11" db="EMBL/GenBank/DDBJ databases">
        <title>Whole genome sequence of Acidocella aminolytica 101 = DSM 11237.</title>
        <authorList>
            <person name="Azuma Y."/>
            <person name="Higashiura N."/>
            <person name="Hirakawa H."/>
            <person name="Matsushita K."/>
        </authorList>
    </citation>
    <scope>NUCLEOTIDE SEQUENCE [LARGE SCALE GENOMIC DNA]</scope>
    <source>
        <strain evidence="3">101 / DSM 11237</strain>
    </source>
</reference>
<evidence type="ECO:0000313" key="3">
    <source>
        <dbReference type="Proteomes" id="UP000032668"/>
    </source>
</evidence>
<keyword evidence="3" id="KW-1185">Reference proteome</keyword>
<proteinExistence type="predicted"/>
<dbReference type="Pfam" id="PF13116">
    <property type="entry name" value="YhdP"/>
    <property type="match status" value="1"/>
</dbReference>
<sequence>MLLVLLVLALFGALGFRLSQGPLEIPHLASRVATRLTGEGINVHVAKAELAWAGYHEGGAVPFVLRLADIAVQTDSGGVLAHIPSADLSLPTADLFGGREPILMRGAGATFPAGDVPVSWYADLWPGPGFSFARGAVYVTVGAGYIGHGAYHVTLRDGSFVLRTARGGGVNVTDGMAQFAQQGRSSPRLTFSFHAHRDKLWHGSLDARLDKVQAQDLAALWPPGLSPDTRAWVTQNITAGTAHDAHFVFDMAANGDLSHFRIDNVYGAFNADDLTLSWLKGAPPLRQLNGSFVMPDMDTAVITATTGETAGVKLDHGTMKITGLSAPDQNGALTLNLSGRVQDVLGILGAPPLNLLDHTPPEIKNATGAAQGLLTINIPFKKDLTAADVTLNVKAELSGVQMATMIPGIGLNDGQVALHTDGETLRATATAQFAGEPASLTVQQDLTAARGNENFTMKGVAGPRLWRAFGLDTPNDVSSAAQGTAPFEFTLNGPPGGTQQAALTVDLTPAGLALPLLGWEKQPGSTGALSAKFALRDGALDGIQDFSMQGPALAIRGHSQGGVFTLDKAQIGRTQASGTLSAPATPGAPWLLRATGAVLDLRQNGMTSHAGKQGASPQPAAIESPWRATLDFGKVYVSKSPAPPLDNVQITAAGQGYDLHDAKGAADEMNVTVAPLSGGRHSLSMQGNDAGKLLRVLGAYNGMRGGQLDLEASFGGGLIQGTLKLSQARLVQAPGFTKILQAATLYGVAEALSGPGLLIDHAVIPFTLQRGVFSLHGADAYSESLGFTASGTVNTKTSICDLDTTIIPAYALNSLPGKIPLIGHLFSAEKGGGLFAVRAHVQGNLQDPQVQANPLSALTPGILRDIFGLGEATPKPKGK</sequence>
<dbReference type="AlphaFoldDB" id="A0A0D6PH67"/>
<dbReference type="InterPro" id="IPR025263">
    <property type="entry name" value="YhdP_central"/>
</dbReference>
<protein>
    <recommendedName>
        <fullName evidence="1">YhdP central domain-containing protein</fullName>
    </recommendedName>
</protein>
<evidence type="ECO:0000313" key="2">
    <source>
        <dbReference type="EMBL" id="GAN80706.1"/>
    </source>
</evidence>
<accession>A0A0D6PH67</accession>
<dbReference type="STRING" id="1120923.SAMN02746095_00697"/>
<organism evidence="2 3">
    <name type="scientific">Acidocella aminolytica 101 = DSM 11237</name>
    <dbReference type="NCBI Taxonomy" id="1120923"/>
    <lineage>
        <taxon>Bacteria</taxon>
        <taxon>Pseudomonadati</taxon>
        <taxon>Pseudomonadota</taxon>
        <taxon>Alphaproteobacteria</taxon>
        <taxon>Acetobacterales</taxon>
        <taxon>Acidocellaceae</taxon>
        <taxon>Acidocella</taxon>
    </lineage>
</organism>
<name>A0A0D6PH67_9PROT</name>